<dbReference type="EMBL" id="BJOV01000005">
    <property type="protein sequence ID" value="GEE03345.1"/>
    <property type="molecule type" value="Genomic_DNA"/>
</dbReference>
<organism evidence="2 3">
    <name type="scientific">Gordonia spumicola</name>
    <dbReference type="NCBI Taxonomy" id="589161"/>
    <lineage>
        <taxon>Bacteria</taxon>
        <taxon>Bacillati</taxon>
        <taxon>Actinomycetota</taxon>
        <taxon>Actinomycetes</taxon>
        <taxon>Mycobacteriales</taxon>
        <taxon>Gordoniaceae</taxon>
        <taxon>Gordonia</taxon>
    </lineage>
</organism>
<protein>
    <recommendedName>
        <fullName evidence="1">SAV-6107-like HEPN domain-containing protein</fullName>
    </recommendedName>
</protein>
<dbReference type="OrthoDB" id="4379332at2"/>
<dbReference type="Proteomes" id="UP000444960">
    <property type="component" value="Unassembled WGS sequence"/>
</dbReference>
<feature type="domain" description="SAV-6107-like HEPN" evidence="1">
    <location>
        <begin position="39"/>
        <end position="132"/>
    </location>
</feature>
<dbReference type="RefSeq" id="WP_161896870.1">
    <property type="nucleotide sequence ID" value="NZ_BJOV01000005.1"/>
</dbReference>
<dbReference type="InterPro" id="IPR040891">
    <property type="entry name" value="HEPN_SAV_6107"/>
</dbReference>
<comment type="caution">
    <text evidence="2">The sequence shown here is derived from an EMBL/GenBank/DDBJ whole genome shotgun (WGS) entry which is preliminary data.</text>
</comment>
<evidence type="ECO:0000313" key="3">
    <source>
        <dbReference type="Proteomes" id="UP000444960"/>
    </source>
</evidence>
<dbReference type="Pfam" id="PF18726">
    <property type="entry name" value="HEPN_SAV_6107"/>
    <property type="match status" value="1"/>
</dbReference>
<evidence type="ECO:0000313" key="2">
    <source>
        <dbReference type="EMBL" id="GEE03345.1"/>
    </source>
</evidence>
<dbReference type="AlphaFoldDB" id="A0A7I9VDB3"/>
<gene>
    <name evidence="2" type="ORF">nbrc107696_37910</name>
</gene>
<reference evidence="3" key="1">
    <citation type="submission" date="2019-06" db="EMBL/GenBank/DDBJ databases">
        <title>Gordonia isolated from sludge of a wastewater treatment plant.</title>
        <authorList>
            <person name="Tamura T."/>
            <person name="Aoyama K."/>
            <person name="Kang Y."/>
            <person name="Saito S."/>
            <person name="Akiyama N."/>
            <person name="Yazawa K."/>
            <person name="Gonoi T."/>
            <person name="Mikami Y."/>
        </authorList>
    </citation>
    <scope>NUCLEOTIDE SEQUENCE [LARGE SCALE GENOMIC DNA]</scope>
    <source>
        <strain evidence="3">NBRC 107696</strain>
    </source>
</reference>
<proteinExistence type="predicted"/>
<evidence type="ECO:0000259" key="1">
    <source>
        <dbReference type="Pfam" id="PF18726"/>
    </source>
</evidence>
<keyword evidence="3" id="KW-1185">Reference proteome</keyword>
<name>A0A7I9VDB3_9ACTN</name>
<accession>A0A7I9VDB3</accession>
<sequence length="165" mass="18107">MARSQAQAGNPVDEHVVLRSREFLERAEALFDEASAVDDDGAERFRLFYLAAIRASAAVLAVHEPPGPVRRRRDARDAWSRIKAVAPEARDLAEYFGGLSAMRGHVEAGLVRSVDSTLCGRVERRAMEFLDVADATLLAYEQGKIGVRRRSSGRTGGRQADLLVS</sequence>